<evidence type="ECO:0000313" key="4">
    <source>
        <dbReference type="Proteomes" id="UP000051012"/>
    </source>
</evidence>
<dbReference type="EMBL" id="LJNI01000013">
    <property type="protein sequence ID" value="KPJ74143.1"/>
    <property type="molecule type" value="Genomic_DNA"/>
</dbReference>
<dbReference type="AlphaFoldDB" id="A0A0S7YHY6"/>
<dbReference type="SUPFAM" id="SSF48452">
    <property type="entry name" value="TPR-like"/>
    <property type="match status" value="1"/>
</dbReference>
<dbReference type="InterPro" id="IPR027417">
    <property type="entry name" value="P-loop_NTPase"/>
</dbReference>
<dbReference type="Gene3D" id="1.25.40.10">
    <property type="entry name" value="Tetratricopeptide repeat domain"/>
    <property type="match status" value="1"/>
</dbReference>
<evidence type="ECO:0000256" key="2">
    <source>
        <dbReference type="ARBA" id="ARBA00022840"/>
    </source>
</evidence>
<dbReference type="GO" id="GO:0005737">
    <property type="term" value="C:cytoplasm"/>
    <property type="evidence" value="ECO:0007669"/>
    <property type="project" value="TreeGrafter"/>
</dbReference>
<dbReference type="GO" id="GO:0004016">
    <property type="term" value="F:adenylate cyclase activity"/>
    <property type="evidence" value="ECO:0007669"/>
    <property type="project" value="TreeGrafter"/>
</dbReference>
<dbReference type="InterPro" id="IPR011990">
    <property type="entry name" value="TPR-like_helical_dom_sf"/>
</dbReference>
<sequence>MDYYVAISIRDLNNDKFNDLVETVHKFSGHIEQTEKDLILSHTDELNMLSCLFQMRENYPEAHYGFSQYLGIAKGLAKIAKATEILISEEIEKKVIENFEIMSLGMLSIEGMSSQILVYRIDIPTKKLQFPKPKPQVLSIPRRNEIVSLQNLLRVSKVVLITKPLGSGTTTFLDQVVEQWQDREIYRTTCTSYGMGLTLKPINQIVAQILGIANLRSIEERQKTIERRLKELDIADIGTSYLALLDFLDLGEEESILEKLELTMRVEVITSTIADIIKRISWIKPVVIIIEDVENMDASSVNFIQHLKDQLIEEDICFILSSTLPQINISGIKEFELRDIEKAQLISMIQEVTGEEMALPPTTPFHVAQYLCLYREEMMSYLYRQYCGQTTIADYGLSFYDIKTIIKRRLELLDEEKEFIFKLAVAGAELDPDELPIDEKEHYLFNYFVKQNYLKHYFNHYIFVNPLLQQEIYNLVPDKEKQHQRLADYYSRIAGFEEQAAYHYREARNYKKAIEFMIKSGDSAIKRGGYEAGIHYYHQTLELCQRQKESVNLELLITLNEALADIYRALGDEQNALKYYKVVLDSYKEILKE</sequence>
<evidence type="ECO:0008006" key="5">
    <source>
        <dbReference type="Google" id="ProtNLM"/>
    </source>
</evidence>
<dbReference type="Proteomes" id="UP000051012">
    <property type="component" value="Unassembled WGS sequence"/>
</dbReference>
<dbReference type="GO" id="GO:0005524">
    <property type="term" value="F:ATP binding"/>
    <property type="evidence" value="ECO:0007669"/>
    <property type="project" value="UniProtKB-KW"/>
</dbReference>
<dbReference type="SUPFAM" id="SSF52540">
    <property type="entry name" value="P-loop containing nucleoside triphosphate hydrolases"/>
    <property type="match status" value="1"/>
</dbReference>
<gene>
    <name evidence="3" type="ORF">AMJ52_01665</name>
</gene>
<organism evidence="3 4">
    <name type="scientific">candidate division TA06 bacterium DG_78</name>
    <dbReference type="NCBI Taxonomy" id="1703772"/>
    <lineage>
        <taxon>Bacteria</taxon>
        <taxon>Bacteria division TA06</taxon>
    </lineage>
</organism>
<comment type="caution">
    <text evidence="3">The sequence shown here is derived from an EMBL/GenBank/DDBJ whole genome shotgun (WGS) entry which is preliminary data.</text>
</comment>
<name>A0A0S7YHY6_UNCT6</name>
<protein>
    <recommendedName>
        <fullName evidence="5">Orc1-like AAA ATPase domain-containing protein</fullName>
    </recommendedName>
</protein>
<keyword evidence="2" id="KW-0067">ATP-binding</keyword>
<reference evidence="3 4" key="1">
    <citation type="journal article" date="2015" name="Microbiome">
        <title>Genomic resolution of linkages in carbon, nitrogen, and sulfur cycling among widespread estuary sediment bacteria.</title>
        <authorList>
            <person name="Baker B.J."/>
            <person name="Lazar C.S."/>
            <person name="Teske A.P."/>
            <person name="Dick G.J."/>
        </authorList>
    </citation>
    <scope>NUCLEOTIDE SEQUENCE [LARGE SCALE GENOMIC DNA]</scope>
    <source>
        <strain evidence="3">DG_78</strain>
    </source>
</reference>
<evidence type="ECO:0000256" key="1">
    <source>
        <dbReference type="ARBA" id="ARBA00022741"/>
    </source>
</evidence>
<dbReference type="PANTHER" id="PTHR16305:SF28">
    <property type="entry name" value="GUANYLATE CYCLASE DOMAIN-CONTAINING PROTEIN"/>
    <property type="match status" value="1"/>
</dbReference>
<dbReference type="PANTHER" id="PTHR16305">
    <property type="entry name" value="TESTICULAR SOLUBLE ADENYLYL CYCLASE"/>
    <property type="match status" value="1"/>
</dbReference>
<keyword evidence="1" id="KW-0547">Nucleotide-binding</keyword>
<proteinExistence type="predicted"/>
<accession>A0A0S7YHY6</accession>
<evidence type="ECO:0000313" key="3">
    <source>
        <dbReference type="EMBL" id="KPJ74143.1"/>
    </source>
</evidence>